<dbReference type="InterPro" id="IPR008753">
    <property type="entry name" value="Peptidase_M13_N"/>
</dbReference>
<protein>
    <recommendedName>
        <fullName evidence="1">Peptidase M13 N-terminal domain-containing protein</fullName>
    </recommendedName>
</protein>
<comment type="caution">
    <text evidence="2">The sequence shown here is derived from an EMBL/GenBank/DDBJ whole genome shotgun (WGS) entry which is preliminary data.</text>
</comment>
<accession>A0AAQ4DFD1</accession>
<dbReference type="InterPro" id="IPR042089">
    <property type="entry name" value="Peptidase_M13_dom_2"/>
</dbReference>
<organism evidence="2 3">
    <name type="scientific">Amblyomma americanum</name>
    <name type="common">Lone star tick</name>
    <dbReference type="NCBI Taxonomy" id="6943"/>
    <lineage>
        <taxon>Eukaryota</taxon>
        <taxon>Metazoa</taxon>
        <taxon>Ecdysozoa</taxon>
        <taxon>Arthropoda</taxon>
        <taxon>Chelicerata</taxon>
        <taxon>Arachnida</taxon>
        <taxon>Acari</taxon>
        <taxon>Parasitiformes</taxon>
        <taxon>Ixodida</taxon>
        <taxon>Ixodoidea</taxon>
        <taxon>Ixodidae</taxon>
        <taxon>Amblyomminae</taxon>
        <taxon>Amblyomma</taxon>
    </lineage>
</organism>
<evidence type="ECO:0000259" key="1">
    <source>
        <dbReference type="Pfam" id="PF05649"/>
    </source>
</evidence>
<sequence>MRRAVPHLSNVRLQELLASIVREIYQRGGVPTRYDEEILVWNISTFQALDKFLASENRRMLLNYLGWRVVALLGPATTAEMLNARHAFHMAKFGAEDQPQLLSFCFDQAARMLPVAVGRMAFRATGAGDSGQTQRLPLATAGYSAIMVPAS</sequence>
<dbReference type="Proteomes" id="UP001321473">
    <property type="component" value="Unassembled WGS sequence"/>
</dbReference>
<proteinExistence type="predicted"/>
<dbReference type="AlphaFoldDB" id="A0AAQ4DFD1"/>
<dbReference type="EMBL" id="JARKHS020031453">
    <property type="protein sequence ID" value="KAK8761171.1"/>
    <property type="molecule type" value="Genomic_DNA"/>
</dbReference>
<reference evidence="2 3" key="1">
    <citation type="journal article" date="2023" name="Arcadia Sci">
        <title>De novo assembly of a long-read Amblyomma americanum tick genome.</title>
        <authorList>
            <person name="Chou S."/>
            <person name="Poskanzer K.E."/>
            <person name="Rollins M."/>
            <person name="Thuy-Boun P.S."/>
        </authorList>
    </citation>
    <scope>NUCLEOTIDE SEQUENCE [LARGE SCALE GENOMIC DNA]</scope>
    <source>
        <strain evidence="2">F_SG_1</strain>
        <tissue evidence="2">Salivary glands</tissue>
    </source>
</reference>
<keyword evidence="3" id="KW-1185">Reference proteome</keyword>
<evidence type="ECO:0000313" key="3">
    <source>
        <dbReference type="Proteomes" id="UP001321473"/>
    </source>
</evidence>
<gene>
    <name evidence="2" type="ORF">V5799_027561</name>
</gene>
<dbReference type="GO" id="GO:0006508">
    <property type="term" value="P:proteolysis"/>
    <property type="evidence" value="ECO:0007669"/>
    <property type="project" value="InterPro"/>
</dbReference>
<dbReference type="SUPFAM" id="SSF55486">
    <property type="entry name" value="Metalloproteases ('zincins'), catalytic domain"/>
    <property type="match status" value="1"/>
</dbReference>
<evidence type="ECO:0000313" key="2">
    <source>
        <dbReference type="EMBL" id="KAK8761171.1"/>
    </source>
</evidence>
<feature type="domain" description="Peptidase M13 N-terminal" evidence="1">
    <location>
        <begin position="15"/>
        <end position="125"/>
    </location>
</feature>
<dbReference type="Pfam" id="PF05649">
    <property type="entry name" value="Peptidase_M13_N"/>
    <property type="match status" value="1"/>
</dbReference>
<name>A0AAQ4DFD1_AMBAM</name>
<dbReference type="Gene3D" id="1.10.1380.10">
    <property type="entry name" value="Neutral endopeptidase , domain2"/>
    <property type="match status" value="1"/>
</dbReference>